<accession>A0A518G0P0</accession>
<dbReference type="GO" id="GO:0016740">
    <property type="term" value="F:transferase activity"/>
    <property type="evidence" value="ECO:0007669"/>
    <property type="project" value="UniProtKB-KW"/>
</dbReference>
<dbReference type="RefSeq" id="WP_145073299.1">
    <property type="nucleotide sequence ID" value="NZ_CP036298.1"/>
</dbReference>
<keyword evidence="1" id="KW-0808">Transferase</keyword>
<dbReference type="KEGG" id="ahel:Q31a_04510"/>
<dbReference type="GO" id="GO:0015948">
    <property type="term" value="P:methanogenesis"/>
    <property type="evidence" value="ECO:0007669"/>
    <property type="project" value="InterPro"/>
</dbReference>
<dbReference type="EMBL" id="CP036298">
    <property type="protein sequence ID" value="QDV22168.1"/>
    <property type="molecule type" value="Genomic_DNA"/>
</dbReference>
<dbReference type="Gene3D" id="2.160.20.60">
    <property type="entry name" value="Glutamate synthase, alpha subunit, C-terminal domain"/>
    <property type="match status" value="1"/>
</dbReference>
<evidence type="ECO:0000313" key="1">
    <source>
        <dbReference type="EMBL" id="QDV22168.1"/>
    </source>
</evidence>
<organism evidence="1 2">
    <name type="scientific">Aureliella helgolandensis</name>
    <dbReference type="NCBI Taxonomy" id="2527968"/>
    <lineage>
        <taxon>Bacteria</taxon>
        <taxon>Pseudomonadati</taxon>
        <taxon>Planctomycetota</taxon>
        <taxon>Planctomycetia</taxon>
        <taxon>Pirellulales</taxon>
        <taxon>Pirellulaceae</taxon>
        <taxon>Aureliella</taxon>
    </lineage>
</organism>
<dbReference type="NCBIfam" id="TIGR03122">
    <property type="entry name" value="one_C_dehyd_C"/>
    <property type="match status" value="1"/>
</dbReference>
<dbReference type="GO" id="GO:0046914">
    <property type="term" value="F:transition metal ion binding"/>
    <property type="evidence" value="ECO:0007669"/>
    <property type="project" value="InterPro"/>
</dbReference>
<dbReference type="AlphaFoldDB" id="A0A518G0P0"/>
<dbReference type="OrthoDB" id="269067at2"/>
<keyword evidence="2" id="KW-1185">Reference proteome</keyword>
<evidence type="ECO:0000313" key="2">
    <source>
        <dbReference type="Proteomes" id="UP000318017"/>
    </source>
</evidence>
<dbReference type="PANTHER" id="PTHR39673">
    <property type="entry name" value="TUNGSTEN FORMYLMETHANOFURAN DEHYDROGENASE, SUBUNIT C (FWDC)"/>
    <property type="match status" value="1"/>
</dbReference>
<dbReference type="GO" id="GO:0018493">
    <property type="term" value="F:formylmethanofuran dehydrogenase activity"/>
    <property type="evidence" value="ECO:0007669"/>
    <property type="project" value="InterPro"/>
</dbReference>
<dbReference type="GO" id="GO:0016787">
    <property type="term" value="F:hydrolase activity"/>
    <property type="evidence" value="ECO:0007669"/>
    <property type="project" value="UniProtKB-KW"/>
</dbReference>
<protein>
    <submittedName>
        <fullName evidence="1">Formyltransferase/hydrolase complex Fhc subunit C</fullName>
    </submittedName>
</protein>
<proteinExistence type="predicted"/>
<dbReference type="InterPro" id="IPR036485">
    <property type="entry name" value="Glu_synth_asu_C_sf"/>
</dbReference>
<sequence>MTSLSIHRMVDPTATGTALSDVEAPIDLHGVVPDQVLDCSVPDIGALPIQVSGRTARLGDYFEVREGTRDKLVLSGRLAACHAVGGGMQSGILDVVGDVGDSLGRGMRGGKLTVSGNAGRCACSGLRGGTVVVQGSVGDYAAGAAPGNRLGMRGGTLVVHGDCGMWLATRMRRGLVIAVGSVAAGVASRLIAGTVVLCGELQPPIAADMRRGTLLLLGEAARVAEGRVPGFTTGIQAEMSFLPILLRELKSHLPPTLVPAERTDVVMRSLGDRASGGLGELMWYASPVPVESLYTDRS</sequence>
<reference evidence="1 2" key="1">
    <citation type="submission" date="2019-02" db="EMBL/GenBank/DDBJ databases">
        <title>Deep-cultivation of Planctomycetes and their phenomic and genomic characterization uncovers novel biology.</title>
        <authorList>
            <person name="Wiegand S."/>
            <person name="Jogler M."/>
            <person name="Boedeker C."/>
            <person name="Pinto D."/>
            <person name="Vollmers J."/>
            <person name="Rivas-Marin E."/>
            <person name="Kohn T."/>
            <person name="Peeters S.H."/>
            <person name="Heuer A."/>
            <person name="Rast P."/>
            <person name="Oberbeckmann S."/>
            <person name="Bunk B."/>
            <person name="Jeske O."/>
            <person name="Meyerdierks A."/>
            <person name="Storesund J.E."/>
            <person name="Kallscheuer N."/>
            <person name="Luecker S."/>
            <person name="Lage O.M."/>
            <person name="Pohl T."/>
            <person name="Merkel B.J."/>
            <person name="Hornburger P."/>
            <person name="Mueller R.-W."/>
            <person name="Bruemmer F."/>
            <person name="Labrenz M."/>
            <person name="Spormann A.M."/>
            <person name="Op den Camp H."/>
            <person name="Overmann J."/>
            <person name="Amann R."/>
            <person name="Jetten M.S.M."/>
            <person name="Mascher T."/>
            <person name="Medema M.H."/>
            <person name="Devos D.P."/>
            <person name="Kaster A.-K."/>
            <person name="Ovreas L."/>
            <person name="Rohde M."/>
            <person name="Galperin M.Y."/>
            <person name="Jogler C."/>
        </authorList>
    </citation>
    <scope>NUCLEOTIDE SEQUENCE [LARGE SCALE GENOMIC DNA]</scope>
    <source>
        <strain evidence="1 2">Q31a</strain>
    </source>
</reference>
<keyword evidence="1" id="KW-0378">Hydrolase</keyword>
<dbReference type="SUPFAM" id="SSF69336">
    <property type="entry name" value="Alpha subunit of glutamate synthase, C-terminal domain"/>
    <property type="match status" value="1"/>
</dbReference>
<gene>
    <name evidence="1" type="primary">fhcC</name>
    <name evidence="1" type="ORF">Q31a_04510</name>
</gene>
<dbReference type="Proteomes" id="UP000318017">
    <property type="component" value="Chromosome"/>
</dbReference>
<name>A0A518G0P0_9BACT</name>
<dbReference type="InterPro" id="IPR017550">
    <property type="entry name" value="Formylmethanofuran_DH_suC"/>
</dbReference>
<dbReference type="PANTHER" id="PTHR39673:SF5">
    <property type="entry name" value="TUNGSTEN-CONTAINING FORMYLMETHANOFURAN DEHYDROGENASE 2 SUBUNIT C"/>
    <property type="match status" value="1"/>
</dbReference>